<dbReference type="AlphaFoldDB" id="A0A9P8L0E1"/>
<feature type="region of interest" description="Disordered" evidence="1">
    <location>
        <begin position="150"/>
        <end position="226"/>
    </location>
</feature>
<reference evidence="2" key="1">
    <citation type="submission" date="2021-03" db="EMBL/GenBank/DDBJ databases">
        <title>Comparative genomics and phylogenomic investigation of the class Geoglossomycetes provide insights into ecological specialization and systematics.</title>
        <authorList>
            <person name="Melie T."/>
            <person name="Pirro S."/>
            <person name="Miller A.N."/>
            <person name="Quandt A."/>
        </authorList>
    </citation>
    <scope>NUCLEOTIDE SEQUENCE</scope>
    <source>
        <strain evidence="2">CAQ_001_2017</strain>
    </source>
</reference>
<comment type="caution">
    <text evidence="2">The sequence shown here is derived from an EMBL/GenBank/DDBJ whole genome shotgun (WGS) entry which is preliminary data.</text>
</comment>
<accession>A0A9P8L0E1</accession>
<dbReference type="EMBL" id="JAGHQM010003725">
    <property type="protein sequence ID" value="KAH0541897.1"/>
    <property type="molecule type" value="Genomic_DNA"/>
</dbReference>
<sequence length="226" mass="24376">GAAGSKGRTSWTSKAELADYTSFAGFLIHYLYYLEPRRLEPPTAAASPGGFEGHPLEPIVSALPLAVEPTSFPFDSSSDALSTSLGDEKILLVLGGYSYGSLITMHLPPTPSIISSATTNSDVSGSPQSEILLRAHNCAAEWNREAAMLSASRPPKTENGNQRHGRTHHPHHHSPCSVVMGGEEGESGRQKSSREFRRSFEIGRLSVELPAIPTQSKRKSADLKRQ</sequence>
<feature type="compositionally biased region" description="Basic and acidic residues" evidence="1">
    <location>
        <begin position="186"/>
        <end position="201"/>
    </location>
</feature>
<evidence type="ECO:0000313" key="3">
    <source>
        <dbReference type="Proteomes" id="UP000750711"/>
    </source>
</evidence>
<feature type="compositionally biased region" description="Basic residues" evidence="1">
    <location>
        <begin position="163"/>
        <end position="174"/>
    </location>
</feature>
<feature type="non-terminal residue" evidence="2">
    <location>
        <position position="1"/>
    </location>
</feature>
<dbReference type="Proteomes" id="UP000750711">
    <property type="component" value="Unassembled WGS sequence"/>
</dbReference>
<name>A0A9P8L0E1_9PEZI</name>
<feature type="non-terminal residue" evidence="2">
    <location>
        <position position="226"/>
    </location>
</feature>
<dbReference type="PANTHER" id="PTHR42103">
    <property type="entry name" value="ALPHA/BETA-HYDROLASES SUPERFAMILY PROTEIN"/>
    <property type="match status" value="1"/>
</dbReference>
<proteinExistence type="predicted"/>
<organism evidence="2 3">
    <name type="scientific">Trichoglossum hirsutum</name>
    <dbReference type="NCBI Taxonomy" id="265104"/>
    <lineage>
        <taxon>Eukaryota</taxon>
        <taxon>Fungi</taxon>
        <taxon>Dikarya</taxon>
        <taxon>Ascomycota</taxon>
        <taxon>Pezizomycotina</taxon>
        <taxon>Geoglossomycetes</taxon>
        <taxon>Geoglossales</taxon>
        <taxon>Geoglossaceae</taxon>
        <taxon>Trichoglossum</taxon>
    </lineage>
</organism>
<evidence type="ECO:0000256" key="1">
    <source>
        <dbReference type="SAM" id="MobiDB-lite"/>
    </source>
</evidence>
<evidence type="ECO:0000313" key="2">
    <source>
        <dbReference type="EMBL" id="KAH0541897.1"/>
    </source>
</evidence>
<protein>
    <submittedName>
        <fullName evidence="2">Uncharacterized protein</fullName>
    </submittedName>
</protein>
<gene>
    <name evidence="2" type="ORF">GP486_008680</name>
</gene>
<keyword evidence="3" id="KW-1185">Reference proteome</keyword>
<dbReference type="PANTHER" id="PTHR42103:SF2">
    <property type="entry name" value="AB HYDROLASE-1 DOMAIN-CONTAINING PROTEIN"/>
    <property type="match status" value="1"/>
</dbReference>